<reference evidence="2" key="3">
    <citation type="submission" date="2022-01" db="EMBL/GenBank/DDBJ databases">
        <authorList>
            <person name="Rubenstein D.R."/>
        </authorList>
    </citation>
    <scope>NUCLEOTIDE SEQUENCE</scope>
    <source>
        <strain evidence="2">SS15</strain>
        <tissue evidence="2">Liver</tissue>
    </source>
</reference>
<evidence type="ECO:0000313" key="3">
    <source>
        <dbReference type="Proteomes" id="UP000618051"/>
    </source>
</evidence>
<proteinExistence type="predicted"/>
<reference evidence="1" key="1">
    <citation type="submission" date="2020-10" db="EMBL/GenBank/DDBJ databases">
        <title>Feather gene expression reveals the developmental basis of iridescence in African starlings.</title>
        <authorList>
            <person name="Rubenstein D.R."/>
        </authorList>
    </citation>
    <scope>NUCLEOTIDE SEQUENCE</scope>
    <source>
        <strain evidence="1">SS15</strain>
        <tissue evidence="1">Liver</tissue>
    </source>
</reference>
<dbReference type="EMBL" id="JADDUC010000233">
    <property type="protein sequence ID" value="KAG0115306.1"/>
    <property type="molecule type" value="Genomic_DNA"/>
</dbReference>
<protein>
    <submittedName>
        <fullName evidence="1">Uncharacterized protein</fullName>
    </submittedName>
</protein>
<comment type="caution">
    <text evidence="1">The sequence shown here is derived from an EMBL/GenBank/DDBJ whole genome shotgun (WGS) entry which is preliminary data.</text>
</comment>
<name>A0A835TQC8_9PASS</name>
<dbReference type="Proteomes" id="UP000618051">
    <property type="component" value="Unassembled WGS sequence"/>
</dbReference>
<evidence type="ECO:0000313" key="1">
    <source>
        <dbReference type="EMBL" id="KAG0115306.1"/>
    </source>
</evidence>
<evidence type="ECO:0000313" key="2">
    <source>
        <dbReference type="EMBL" id="KAI1230212.1"/>
    </source>
</evidence>
<accession>A0A835TQC8</accession>
<keyword evidence="3" id="KW-1185">Reference proteome</keyword>
<reference evidence="2 3" key="2">
    <citation type="journal article" date="2021" name="J. Hered.">
        <title>Feather Gene Expression Elucidates the Developmental Basis of Plumage Iridescence in African Starlings.</title>
        <authorList>
            <person name="Rubenstein D.R."/>
            <person name="Corvelo A."/>
            <person name="MacManes M.D."/>
            <person name="Maia R."/>
            <person name="Narzisi G."/>
            <person name="Rousaki A."/>
            <person name="Vandenabeele P."/>
            <person name="Shawkey M.D."/>
            <person name="Solomon J."/>
        </authorList>
    </citation>
    <scope>NUCLEOTIDE SEQUENCE [LARGE SCALE GENOMIC DNA]</scope>
    <source>
        <strain evidence="2">SS15</strain>
    </source>
</reference>
<dbReference type="AlphaFoldDB" id="A0A835TQC8"/>
<dbReference type="EMBL" id="JADDUC020000031">
    <property type="protein sequence ID" value="KAI1230212.1"/>
    <property type="molecule type" value="Genomic_DNA"/>
</dbReference>
<sequence length="122" mass="13081">MRPMALHGAKRGMGWGQLLSGWGCLSPKSGSALLGRKGRGESGLFPASEWEECSQLYPETSPYVWSQLSSTSSITPSLPPQLPGGSAVTGKGAEEAFEHRDVVINTQDKVSDLYTQLEKLGE</sequence>
<organism evidence="1">
    <name type="scientific">Lamprotornis superbus</name>
    <dbReference type="NCBI Taxonomy" id="245042"/>
    <lineage>
        <taxon>Eukaryota</taxon>
        <taxon>Metazoa</taxon>
        <taxon>Chordata</taxon>
        <taxon>Craniata</taxon>
        <taxon>Vertebrata</taxon>
        <taxon>Euteleostomi</taxon>
        <taxon>Archelosauria</taxon>
        <taxon>Archosauria</taxon>
        <taxon>Dinosauria</taxon>
        <taxon>Saurischia</taxon>
        <taxon>Theropoda</taxon>
        <taxon>Coelurosauria</taxon>
        <taxon>Aves</taxon>
        <taxon>Neognathae</taxon>
        <taxon>Neoaves</taxon>
        <taxon>Telluraves</taxon>
        <taxon>Australaves</taxon>
        <taxon>Passeriformes</taxon>
        <taxon>Sturnidae</taxon>
        <taxon>Lamprotornis</taxon>
    </lineage>
</organism>
<gene>
    <name evidence="2" type="ORF">IHE44_0010175</name>
    <name evidence="1" type="ORF">IHE44_006458</name>
</gene>